<dbReference type="EMBL" id="BJUM01000015">
    <property type="protein sequence ID" value="GEK55026.1"/>
    <property type="molecule type" value="Genomic_DNA"/>
</dbReference>
<comment type="caution">
    <text evidence="1">The sequence shown here is derived from an EMBL/GenBank/DDBJ whole genome shotgun (WGS) entry which is preliminary data.</text>
</comment>
<sequence length="57" mass="6146">MVLAKAFNPEVKALLLNASKLRVYKAGFSSCVNVKIVDVELAHVRSAASHCFSKKGV</sequence>
<evidence type="ECO:0000313" key="2">
    <source>
        <dbReference type="Proteomes" id="UP000321419"/>
    </source>
</evidence>
<accession>A0A510XVF8</accession>
<dbReference type="AlphaFoldDB" id="A0A510XVF8"/>
<organism evidence="1 2">
    <name type="scientific">Pseudoalteromonas espejiana</name>
    <dbReference type="NCBI Taxonomy" id="28107"/>
    <lineage>
        <taxon>Bacteria</taxon>
        <taxon>Pseudomonadati</taxon>
        <taxon>Pseudomonadota</taxon>
        <taxon>Gammaproteobacteria</taxon>
        <taxon>Alteromonadales</taxon>
        <taxon>Pseudoalteromonadaceae</taxon>
        <taxon>Pseudoalteromonas</taxon>
    </lineage>
</organism>
<proteinExistence type="predicted"/>
<keyword evidence="2" id="KW-1185">Reference proteome</keyword>
<evidence type="ECO:0000313" key="1">
    <source>
        <dbReference type="EMBL" id="GEK55026.1"/>
    </source>
</evidence>
<gene>
    <name evidence="1" type="ORF">PES01_18710</name>
</gene>
<protein>
    <submittedName>
        <fullName evidence="1">Uncharacterized protein</fullName>
    </submittedName>
</protein>
<name>A0A510XVF8_9GAMM</name>
<dbReference type="Proteomes" id="UP000321419">
    <property type="component" value="Unassembled WGS sequence"/>
</dbReference>
<reference evidence="1 2" key="1">
    <citation type="submission" date="2019-07" db="EMBL/GenBank/DDBJ databases">
        <title>Whole genome shotgun sequence of Pseudoalteromonas espejiana NBRC 102222.</title>
        <authorList>
            <person name="Hosoyama A."/>
            <person name="Uohara A."/>
            <person name="Ohji S."/>
            <person name="Ichikawa N."/>
        </authorList>
    </citation>
    <scope>NUCLEOTIDE SEQUENCE [LARGE SCALE GENOMIC DNA]</scope>
    <source>
        <strain evidence="1 2">NBRC 102222</strain>
    </source>
</reference>